<dbReference type="Proteomes" id="UP000252266">
    <property type="component" value="Unassembled WGS sequence"/>
</dbReference>
<organism evidence="6 7">
    <name type="scientific">Thalassospira xiamenensis</name>
    <dbReference type="NCBI Taxonomy" id="220697"/>
    <lineage>
        <taxon>Bacteria</taxon>
        <taxon>Pseudomonadati</taxon>
        <taxon>Pseudomonadota</taxon>
        <taxon>Alphaproteobacteria</taxon>
        <taxon>Rhodospirillales</taxon>
        <taxon>Thalassospiraceae</taxon>
        <taxon>Thalassospira</taxon>
    </lineage>
</organism>
<dbReference type="RefSeq" id="WP_062961034.1">
    <property type="nucleotide sequence ID" value="NZ_JALLPZ010000001.1"/>
</dbReference>
<name>A0A367X668_9PROT</name>
<dbReference type="AlphaFoldDB" id="A0A367X668"/>
<comment type="similarity">
    <text evidence="3">Belongs to the bacterial flagellin family.</text>
</comment>
<dbReference type="InterPro" id="IPR001492">
    <property type="entry name" value="Flagellin"/>
</dbReference>
<dbReference type="GO" id="GO:0009288">
    <property type="term" value="C:bacterial-type flagellum"/>
    <property type="evidence" value="ECO:0007669"/>
    <property type="project" value="UniProtKB-SubCell"/>
</dbReference>
<sequence length="397" mass="42183">MIGRVATFTNHNLLTNQALGQASNIVDLRNQASSGYKSRDYAGIASEAQGLLSFENNLNRLEQYNRNGVQTSLRLKSMETAVSNILELATDMQAQILSATNADQADEAAINISARSALEQLEVLLNTKLDGRYLFGGSDTGSSAVNFDNVVLPETQMSERSVGDGTATLASLGVTAPGGTLDINGTLIPYTDAQDVQTLVNDINAAGAGATATLRQDPEGGEVKLVIEATGGGPLAIADIGNLQTSLSMVSAPNPAADYAYYEGNQQKLSARLNEEFTIEYGINADESAFEELIRGLKIAAETGNPASLNVALGHVKNAIKSLTDVQTSIGVDLHNTENVQSQNTDLKLFYEEAVTSFEAADIPSTIAILAQYETSLQASYMVLNKSTQLSLTDYLR</sequence>
<reference evidence="6 7" key="1">
    <citation type="submission" date="2014-07" db="EMBL/GenBank/DDBJ databases">
        <title>Draft genome sequence of Thalassospira xiamenensis IB13.</title>
        <authorList>
            <person name="Lai Q."/>
            <person name="Shao Z."/>
        </authorList>
    </citation>
    <scope>NUCLEOTIDE SEQUENCE [LARGE SCALE GENOMIC DNA]</scope>
    <source>
        <strain evidence="6 7">IB13</strain>
    </source>
</reference>
<accession>A0A367X668</accession>
<evidence type="ECO:0000259" key="5">
    <source>
        <dbReference type="Pfam" id="PF00669"/>
    </source>
</evidence>
<evidence type="ECO:0000256" key="4">
    <source>
        <dbReference type="ARBA" id="ARBA00023143"/>
    </source>
</evidence>
<dbReference type="GO" id="GO:0005198">
    <property type="term" value="F:structural molecule activity"/>
    <property type="evidence" value="ECO:0007669"/>
    <property type="project" value="InterPro"/>
</dbReference>
<feature type="domain" description="Flagellin N-terminal" evidence="5">
    <location>
        <begin position="21"/>
        <end position="140"/>
    </location>
</feature>
<comment type="subcellular location">
    <subcellularLocation>
        <location evidence="1">Bacterial flagellum</location>
    </subcellularLocation>
    <subcellularLocation>
        <location evidence="2">Secreted</location>
    </subcellularLocation>
</comment>
<gene>
    <name evidence="6" type="ORF">TH44_17230</name>
</gene>
<dbReference type="PANTHER" id="PTHR42792:SF1">
    <property type="entry name" value="FLAGELLAR HOOK-ASSOCIATED PROTEIN 3"/>
    <property type="match status" value="1"/>
</dbReference>
<evidence type="ECO:0000256" key="3">
    <source>
        <dbReference type="ARBA" id="ARBA00005709"/>
    </source>
</evidence>
<dbReference type="EMBL" id="JPWJ01000009">
    <property type="protein sequence ID" value="RCK48251.1"/>
    <property type="molecule type" value="Genomic_DNA"/>
</dbReference>
<comment type="caution">
    <text evidence="6">The sequence shown here is derived from an EMBL/GenBank/DDBJ whole genome shotgun (WGS) entry which is preliminary data.</text>
</comment>
<evidence type="ECO:0000313" key="7">
    <source>
        <dbReference type="Proteomes" id="UP000252266"/>
    </source>
</evidence>
<dbReference type="SUPFAM" id="SSF64518">
    <property type="entry name" value="Phase 1 flagellin"/>
    <property type="match status" value="1"/>
</dbReference>
<dbReference type="Gene3D" id="1.20.1330.10">
    <property type="entry name" value="f41 fragment of flagellin, N-terminal domain"/>
    <property type="match status" value="1"/>
</dbReference>
<evidence type="ECO:0000313" key="6">
    <source>
        <dbReference type="EMBL" id="RCK48251.1"/>
    </source>
</evidence>
<dbReference type="Pfam" id="PF00669">
    <property type="entry name" value="Flagellin_N"/>
    <property type="match status" value="1"/>
</dbReference>
<evidence type="ECO:0000256" key="2">
    <source>
        <dbReference type="ARBA" id="ARBA00004613"/>
    </source>
</evidence>
<dbReference type="PANTHER" id="PTHR42792">
    <property type="entry name" value="FLAGELLIN"/>
    <property type="match status" value="1"/>
</dbReference>
<evidence type="ECO:0000256" key="1">
    <source>
        <dbReference type="ARBA" id="ARBA00004365"/>
    </source>
</evidence>
<keyword evidence="4" id="KW-0975">Bacterial flagellum</keyword>
<dbReference type="GO" id="GO:0005576">
    <property type="term" value="C:extracellular region"/>
    <property type="evidence" value="ECO:0007669"/>
    <property type="project" value="UniProtKB-SubCell"/>
</dbReference>
<dbReference type="InterPro" id="IPR001029">
    <property type="entry name" value="Flagellin_N"/>
</dbReference>
<protein>
    <recommendedName>
        <fullName evidence="5">Flagellin N-terminal domain-containing protein</fullName>
    </recommendedName>
</protein>
<proteinExistence type="inferred from homology"/>